<reference evidence="9 10" key="1">
    <citation type="submission" date="2020-11" db="EMBL/GenBank/DDBJ databases">
        <title>The genome sequence of Erythrobacter sp. 6D36.</title>
        <authorList>
            <person name="Liu Y."/>
        </authorList>
    </citation>
    <scope>NUCLEOTIDE SEQUENCE [LARGE SCALE GENOMIC DNA]</scope>
    <source>
        <strain evidence="9 10">6D36</strain>
    </source>
</reference>
<evidence type="ECO:0000256" key="1">
    <source>
        <dbReference type="ARBA" id="ARBA00004571"/>
    </source>
</evidence>
<evidence type="ECO:0000256" key="7">
    <source>
        <dbReference type="ARBA" id="ARBA00023237"/>
    </source>
</evidence>
<dbReference type="Gene3D" id="2.40.160.60">
    <property type="entry name" value="Outer membrane protein transport protein (OMPP1/FadL/TodX)"/>
    <property type="match status" value="1"/>
</dbReference>
<keyword evidence="6" id="KW-0472">Membrane</keyword>
<keyword evidence="10" id="KW-1185">Reference proteome</keyword>
<proteinExistence type="inferred from homology"/>
<evidence type="ECO:0000256" key="4">
    <source>
        <dbReference type="ARBA" id="ARBA00022692"/>
    </source>
</evidence>
<keyword evidence="4" id="KW-0812">Transmembrane</keyword>
<name>A0A7S8F3B3_9SPHN</name>
<evidence type="ECO:0000256" key="6">
    <source>
        <dbReference type="ARBA" id="ARBA00023136"/>
    </source>
</evidence>
<gene>
    <name evidence="9" type="ORF">IRL76_11030</name>
</gene>
<evidence type="ECO:0000256" key="5">
    <source>
        <dbReference type="ARBA" id="ARBA00022729"/>
    </source>
</evidence>
<dbReference type="KEGG" id="qso:IRL76_11030"/>
<keyword evidence="7" id="KW-0998">Cell outer membrane</keyword>
<dbReference type="Pfam" id="PF03349">
    <property type="entry name" value="Toluene_X"/>
    <property type="match status" value="1"/>
</dbReference>
<keyword evidence="5 8" id="KW-0732">Signal</keyword>
<evidence type="ECO:0000313" key="9">
    <source>
        <dbReference type="EMBL" id="QPC98382.1"/>
    </source>
</evidence>
<dbReference type="AlphaFoldDB" id="A0A7S8F3B3"/>
<evidence type="ECO:0000256" key="8">
    <source>
        <dbReference type="SAM" id="SignalP"/>
    </source>
</evidence>
<evidence type="ECO:0000256" key="3">
    <source>
        <dbReference type="ARBA" id="ARBA00022452"/>
    </source>
</evidence>
<sequence>MRMSISAQAKSCAALLALALGATSAHATEGYFSNGVGARSKGVAGAGVADSRDATAINLNPAGIAGLEHSEIDVAISLFNPNRDFVVTGGPGFLPDGKTDSNVDIFPIPNFAMAYKVGDAGTLGFSLSGNGGLNTNYSAVANPACASPPFPATNGVFCGGKSGVNLIQMFFAAAYAHDFGAVKVGVSPIFALQRFRGRGIMAFGGVSQDPAKLSDNGQSYSTGFGGRIGIEVEPAPGFRVGGAYQTKFNMSRFDEYAGLFEGQGSFDIPSSWQVGVAVDATPQLTLMADYRRINYSDVPAVHNPMTVQQPFGSDGGPGFGWDDVDAWKIGAEYRPDDRTAFRVGYSHNSQPISGGDVTVNVLAPGVVQNHFTAGASFGLGSSTDLEFAVMYAPNESVNGIEITPLGPNPGRDIKIEMNQLELTVGLKFKL</sequence>
<evidence type="ECO:0000256" key="2">
    <source>
        <dbReference type="ARBA" id="ARBA00008163"/>
    </source>
</evidence>
<dbReference type="Proteomes" id="UP000594459">
    <property type="component" value="Chromosome"/>
</dbReference>
<keyword evidence="3" id="KW-1134">Transmembrane beta strand</keyword>
<accession>A0A7S8F3B3</accession>
<comment type="similarity">
    <text evidence="2">Belongs to the OmpP1/FadL family.</text>
</comment>
<dbReference type="PANTHER" id="PTHR35093:SF8">
    <property type="entry name" value="OUTER MEMBRANE PROTEIN NMB0088-RELATED"/>
    <property type="match status" value="1"/>
</dbReference>
<dbReference type="RefSeq" id="WP_200981389.1">
    <property type="nucleotide sequence ID" value="NZ_CP064654.1"/>
</dbReference>
<dbReference type="GO" id="GO:0015483">
    <property type="term" value="F:long-chain fatty acid transporting porin activity"/>
    <property type="evidence" value="ECO:0007669"/>
    <property type="project" value="TreeGrafter"/>
</dbReference>
<organism evidence="9 10">
    <name type="scientific">Qipengyuania soli</name>
    <dbReference type="NCBI Taxonomy" id="2782568"/>
    <lineage>
        <taxon>Bacteria</taxon>
        <taxon>Pseudomonadati</taxon>
        <taxon>Pseudomonadota</taxon>
        <taxon>Alphaproteobacteria</taxon>
        <taxon>Sphingomonadales</taxon>
        <taxon>Erythrobacteraceae</taxon>
        <taxon>Qipengyuania</taxon>
    </lineage>
</organism>
<evidence type="ECO:0000313" key="10">
    <source>
        <dbReference type="Proteomes" id="UP000594459"/>
    </source>
</evidence>
<protein>
    <submittedName>
        <fullName evidence="9">Outer membrane protein transport protein</fullName>
    </submittedName>
</protein>
<dbReference type="GO" id="GO:0009279">
    <property type="term" value="C:cell outer membrane"/>
    <property type="evidence" value="ECO:0007669"/>
    <property type="project" value="UniProtKB-SubCell"/>
</dbReference>
<comment type="subcellular location">
    <subcellularLocation>
        <location evidence="1">Cell outer membrane</location>
        <topology evidence="1">Multi-pass membrane protein</topology>
    </subcellularLocation>
</comment>
<dbReference type="SUPFAM" id="SSF56935">
    <property type="entry name" value="Porins"/>
    <property type="match status" value="1"/>
</dbReference>
<dbReference type="PANTHER" id="PTHR35093">
    <property type="entry name" value="OUTER MEMBRANE PROTEIN NMB0088-RELATED"/>
    <property type="match status" value="1"/>
</dbReference>
<dbReference type="InterPro" id="IPR005017">
    <property type="entry name" value="OMPP1/FadL/TodX"/>
</dbReference>
<dbReference type="EMBL" id="CP064654">
    <property type="protein sequence ID" value="QPC98382.1"/>
    <property type="molecule type" value="Genomic_DNA"/>
</dbReference>
<feature type="chain" id="PRO_5032329686" evidence="8">
    <location>
        <begin position="28"/>
        <end position="430"/>
    </location>
</feature>
<feature type="signal peptide" evidence="8">
    <location>
        <begin position="1"/>
        <end position="27"/>
    </location>
</feature>